<dbReference type="SUPFAM" id="SSF52047">
    <property type="entry name" value="RNI-like"/>
    <property type="match status" value="1"/>
</dbReference>
<dbReference type="Gene3D" id="3.80.10.10">
    <property type="entry name" value="Ribonuclease Inhibitor"/>
    <property type="match status" value="1"/>
</dbReference>
<evidence type="ECO:0000256" key="2">
    <source>
        <dbReference type="ARBA" id="ARBA00022737"/>
    </source>
</evidence>
<keyword evidence="3" id="KW-0472">Membrane</keyword>
<accession>A0A3Q0QRH4</accession>
<keyword evidence="5" id="KW-1185">Reference proteome</keyword>
<dbReference type="InterPro" id="IPR051261">
    <property type="entry name" value="NLR"/>
</dbReference>
<proteinExistence type="predicted"/>
<evidence type="ECO:0000313" key="4">
    <source>
        <dbReference type="Ensembl" id="ENSACIP00000001969.1"/>
    </source>
</evidence>
<dbReference type="AlphaFoldDB" id="A0A3Q0QRH4"/>
<evidence type="ECO:0000256" key="3">
    <source>
        <dbReference type="SAM" id="Phobius"/>
    </source>
</evidence>
<dbReference type="Proteomes" id="UP000261340">
    <property type="component" value="Unplaced"/>
</dbReference>
<keyword evidence="3" id="KW-1133">Transmembrane helix</keyword>
<dbReference type="SMART" id="SM00368">
    <property type="entry name" value="LRR_RI"/>
    <property type="match status" value="2"/>
</dbReference>
<evidence type="ECO:0000313" key="5">
    <source>
        <dbReference type="Proteomes" id="UP000261340"/>
    </source>
</evidence>
<dbReference type="Ensembl" id="ENSACIT00000002046.1">
    <property type="protein sequence ID" value="ENSACIP00000001969.1"/>
    <property type="gene ID" value="ENSACIG00000001601.1"/>
</dbReference>
<dbReference type="GeneTree" id="ENSGT01090000260215"/>
<keyword evidence="1" id="KW-0433">Leucine-rich repeat</keyword>
<sequence>MFSPPVTLVNKGLCLVVLVFFYAVKNKSLLFPHLCVFRLSGCGLSQRSCEALSSVLSSQPSTLKELDLTNNELQDSGVEILSAGMQSPHSKLETLRLDHFYVVYVCYYIFKNTVRTVFKLAKKKKKPYNLETMILTNVLCIVNIKKLLYKCWTVPLSESSSVCMRAIKCPCLWSLKKGDWTSFCFLKTFHL</sequence>
<protein>
    <recommendedName>
        <fullName evidence="6">SPRY-associated domain-containing protein</fullName>
    </recommendedName>
</protein>
<dbReference type="PANTHER" id="PTHR24106">
    <property type="entry name" value="NACHT, LRR AND CARD DOMAINS-CONTAINING"/>
    <property type="match status" value="1"/>
</dbReference>
<reference evidence="4" key="2">
    <citation type="submission" date="2025-09" db="UniProtKB">
        <authorList>
            <consortium name="Ensembl"/>
        </authorList>
    </citation>
    <scope>IDENTIFICATION</scope>
</reference>
<evidence type="ECO:0008006" key="6">
    <source>
        <dbReference type="Google" id="ProtNLM"/>
    </source>
</evidence>
<keyword evidence="3" id="KW-0812">Transmembrane</keyword>
<keyword evidence="2" id="KW-0677">Repeat</keyword>
<evidence type="ECO:0000256" key="1">
    <source>
        <dbReference type="ARBA" id="ARBA00022614"/>
    </source>
</evidence>
<feature type="transmembrane region" description="Helical" evidence="3">
    <location>
        <begin position="6"/>
        <end position="24"/>
    </location>
</feature>
<name>A0A3Q0QRH4_AMPCI</name>
<dbReference type="InterPro" id="IPR032675">
    <property type="entry name" value="LRR_dom_sf"/>
</dbReference>
<organism evidence="4 5">
    <name type="scientific">Amphilophus citrinellus</name>
    <name type="common">Midas cichlid</name>
    <name type="synonym">Cichlasoma citrinellum</name>
    <dbReference type="NCBI Taxonomy" id="61819"/>
    <lineage>
        <taxon>Eukaryota</taxon>
        <taxon>Metazoa</taxon>
        <taxon>Chordata</taxon>
        <taxon>Craniata</taxon>
        <taxon>Vertebrata</taxon>
        <taxon>Euteleostomi</taxon>
        <taxon>Actinopterygii</taxon>
        <taxon>Neopterygii</taxon>
        <taxon>Teleostei</taxon>
        <taxon>Neoteleostei</taxon>
        <taxon>Acanthomorphata</taxon>
        <taxon>Ovalentaria</taxon>
        <taxon>Cichlomorphae</taxon>
        <taxon>Cichliformes</taxon>
        <taxon>Cichlidae</taxon>
        <taxon>New World cichlids</taxon>
        <taxon>Cichlasomatinae</taxon>
        <taxon>Heroini</taxon>
        <taxon>Amphilophus</taxon>
    </lineage>
</organism>
<reference evidence="4" key="1">
    <citation type="submission" date="2025-08" db="UniProtKB">
        <authorList>
            <consortium name="Ensembl"/>
        </authorList>
    </citation>
    <scope>IDENTIFICATION</scope>
</reference>